<dbReference type="AlphaFoldDB" id="A0A1H0KL50"/>
<dbReference type="EMBL" id="FNIC01000010">
    <property type="protein sequence ID" value="SDO56553.1"/>
    <property type="molecule type" value="Genomic_DNA"/>
</dbReference>
<keyword evidence="4" id="KW-1185">Reference proteome</keyword>
<sequence length="148" mass="15530">MKLALLTASLVLLGGTMTACGDDGEVSDDTVSTSEFCDAITKVQEAYAEVNPEEPTEDQVRGVKDAVEELADQGLPEDVSDEARDGLELIAAEIADVPDDASAEDLEKAGEGFSEEDDAKSEAFDQYVEDTCADSGSTPEAPSTDSTE</sequence>
<organism evidence="3 4">
    <name type="scientific">Nocardioides szechwanensis</name>
    <dbReference type="NCBI Taxonomy" id="1005944"/>
    <lineage>
        <taxon>Bacteria</taxon>
        <taxon>Bacillati</taxon>
        <taxon>Actinomycetota</taxon>
        <taxon>Actinomycetes</taxon>
        <taxon>Propionibacteriales</taxon>
        <taxon>Nocardioidaceae</taxon>
        <taxon>Nocardioides</taxon>
    </lineage>
</organism>
<proteinExistence type="predicted"/>
<evidence type="ECO:0000256" key="2">
    <source>
        <dbReference type="SAM" id="SignalP"/>
    </source>
</evidence>
<evidence type="ECO:0000313" key="3">
    <source>
        <dbReference type="EMBL" id="SDO56553.1"/>
    </source>
</evidence>
<feature type="compositionally biased region" description="Polar residues" evidence="1">
    <location>
        <begin position="134"/>
        <end position="148"/>
    </location>
</feature>
<name>A0A1H0KL50_9ACTN</name>
<gene>
    <name evidence="3" type="ORF">SAMN05192576_0064</name>
</gene>
<accession>A0A1H0KL50</accession>
<feature type="region of interest" description="Disordered" evidence="1">
    <location>
        <begin position="94"/>
        <end position="148"/>
    </location>
</feature>
<feature type="signal peptide" evidence="2">
    <location>
        <begin position="1"/>
        <end position="21"/>
    </location>
</feature>
<dbReference type="STRING" id="1005944.SAMN05192576_0064"/>
<protein>
    <submittedName>
        <fullName evidence="3">Uncharacterized protein</fullName>
    </submittedName>
</protein>
<feature type="chain" id="PRO_5011472906" evidence="2">
    <location>
        <begin position="22"/>
        <end position="148"/>
    </location>
</feature>
<reference evidence="3 4" key="1">
    <citation type="submission" date="2016-10" db="EMBL/GenBank/DDBJ databases">
        <authorList>
            <person name="de Groot N.N."/>
        </authorList>
    </citation>
    <scope>NUCLEOTIDE SEQUENCE [LARGE SCALE GENOMIC DNA]</scope>
    <source>
        <strain evidence="3 4">CGMCC 1.11147</strain>
    </source>
</reference>
<evidence type="ECO:0000313" key="4">
    <source>
        <dbReference type="Proteomes" id="UP000199004"/>
    </source>
</evidence>
<dbReference type="OrthoDB" id="3786712at2"/>
<evidence type="ECO:0000256" key="1">
    <source>
        <dbReference type="SAM" id="MobiDB-lite"/>
    </source>
</evidence>
<keyword evidence="2" id="KW-0732">Signal</keyword>
<dbReference type="RefSeq" id="WP_091026806.1">
    <property type="nucleotide sequence ID" value="NZ_BKAE01000015.1"/>
</dbReference>
<dbReference type="PROSITE" id="PS51257">
    <property type="entry name" value="PROKAR_LIPOPROTEIN"/>
    <property type="match status" value="1"/>
</dbReference>
<dbReference type="Proteomes" id="UP000199004">
    <property type="component" value="Unassembled WGS sequence"/>
</dbReference>